<dbReference type="PIRSF" id="PIRSF006060">
    <property type="entry name" value="AA_transporter"/>
    <property type="match status" value="1"/>
</dbReference>
<dbReference type="Proteomes" id="UP000190188">
    <property type="component" value="Unassembled WGS sequence"/>
</dbReference>
<dbReference type="InterPro" id="IPR002293">
    <property type="entry name" value="AA/rel_permease1"/>
</dbReference>
<dbReference type="STRING" id="1324314.BVG16_07775"/>
<reference evidence="7 8" key="1">
    <citation type="submission" date="2017-01" db="EMBL/GenBank/DDBJ databases">
        <title>Genome analysis of Paenibacillus selenitrireducens ES3-24.</title>
        <authorList>
            <person name="Xu D."/>
            <person name="Yao R."/>
            <person name="Zheng S."/>
        </authorList>
    </citation>
    <scope>NUCLEOTIDE SEQUENCE [LARGE SCALE GENOMIC DNA]</scope>
    <source>
        <strain evidence="7 8">ES3-24</strain>
    </source>
</reference>
<gene>
    <name evidence="7" type="ORF">BVG16_07775</name>
</gene>
<dbReference type="OrthoDB" id="9762947at2"/>
<evidence type="ECO:0000256" key="6">
    <source>
        <dbReference type="SAM" id="Phobius"/>
    </source>
</evidence>
<comment type="subcellular location">
    <subcellularLocation>
        <location evidence="1">Cell membrane</location>
        <topology evidence="1">Multi-pass membrane protein</topology>
    </subcellularLocation>
</comment>
<protein>
    <submittedName>
        <fullName evidence="7">Arginine:ornithine antiporter</fullName>
    </submittedName>
</protein>
<keyword evidence="4 6" id="KW-1133">Transmembrane helix</keyword>
<evidence type="ECO:0000256" key="2">
    <source>
        <dbReference type="ARBA" id="ARBA00022475"/>
    </source>
</evidence>
<evidence type="ECO:0000256" key="5">
    <source>
        <dbReference type="ARBA" id="ARBA00023136"/>
    </source>
</evidence>
<dbReference type="Gene3D" id="1.20.1740.10">
    <property type="entry name" value="Amino acid/polyamine transporter I"/>
    <property type="match status" value="1"/>
</dbReference>
<name>A0A1T2XGH6_9BACL</name>
<feature type="transmembrane region" description="Helical" evidence="6">
    <location>
        <begin position="222"/>
        <end position="240"/>
    </location>
</feature>
<dbReference type="InterPro" id="IPR050367">
    <property type="entry name" value="APC_superfamily"/>
</dbReference>
<feature type="transmembrane region" description="Helical" evidence="6">
    <location>
        <begin position="96"/>
        <end position="123"/>
    </location>
</feature>
<dbReference type="AlphaFoldDB" id="A0A1T2XGH6"/>
<evidence type="ECO:0000313" key="8">
    <source>
        <dbReference type="Proteomes" id="UP000190188"/>
    </source>
</evidence>
<feature type="transmembrane region" description="Helical" evidence="6">
    <location>
        <begin position="438"/>
        <end position="458"/>
    </location>
</feature>
<feature type="transmembrane region" description="Helical" evidence="6">
    <location>
        <begin position="39"/>
        <end position="63"/>
    </location>
</feature>
<dbReference type="GO" id="GO:0005886">
    <property type="term" value="C:plasma membrane"/>
    <property type="evidence" value="ECO:0007669"/>
    <property type="project" value="UniProtKB-SubCell"/>
</dbReference>
<organism evidence="7 8">
    <name type="scientific">Paenibacillus selenitireducens</name>
    <dbReference type="NCBI Taxonomy" id="1324314"/>
    <lineage>
        <taxon>Bacteria</taxon>
        <taxon>Bacillati</taxon>
        <taxon>Bacillota</taxon>
        <taxon>Bacilli</taxon>
        <taxon>Bacillales</taxon>
        <taxon>Paenibacillaceae</taxon>
        <taxon>Paenibacillus</taxon>
    </lineage>
</organism>
<comment type="caution">
    <text evidence="7">The sequence shown here is derived from an EMBL/GenBank/DDBJ whole genome shotgun (WGS) entry which is preliminary data.</text>
</comment>
<proteinExistence type="predicted"/>
<dbReference type="PANTHER" id="PTHR42770:SF14">
    <property type="entry name" value="ARGININE_ORNITHINE ANTIPORTER-RELATED"/>
    <property type="match status" value="1"/>
</dbReference>
<evidence type="ECO:0000256" key="4">
    <source>
        <dbReference type="ARBA" id="ARBA00022989"/>
    </source>
</evidence>
<dbReference type="Pfam" id="PF13520">
    <property type="entry name" value="AA_permease_2"/>
    <property type="match status" value="1"/>
</dbReference>
<feature type="transmembrane region" description="Helical" evidence="6">
    <location>
        <begin position="349"/>
        <end position="368"/>
    </location>
</feature>
<dbReference type="PANTHER" id="PTHR42770">
    <property type="entry name" value="AMINO ACID TRANSPORTER-RELATED"/>
    <property type="match status" value="1"/>
</dbReference>
<evidence type="ECO:0000256" key="1">
    <source>
        <dbReference type="ARBA" id="ARBA00004651"/>
    </source>
</evidence>
<feature type="transmembrane region" description="Helical" evidence="6">
    <location>
        <begin position="374"/>
        <end position="402"/>
    </location>
</feature>
<evidence type="ECO:0000313" key="7">
    <source>
        <dbReference type="EMBL" id="OPA78997.1"/>
    </source>
</evidence>
<keyword evidence="8" id="KW-1185">Reference proteome</keyword>
<keyword evidence="5 6" id="KW-0472">Membrane</keyword>
<feature type="transmembrane region" description="Helical" evidence="6">
    <location>
        <begin position="143"/>
        <end position="160"/>
    </location>
</feature>
<sequence length="462" mass="50521">MQEKKLSVGLLTALVLGNMVGVGIFMLPRSLAEVANPLAILWAWILTGTGVLMLALVFGNLAIRRKDISGGPQLYAKALFPEHTKKSTFAGFLASWGYWVANWVGNAAVITAFTTYLSTFFPILNSSYIAFVIGNVEFRVGNVLSFLVCTLLIWSCYFFVLRGVEEAGKFNFAATAAKIAGFIIFIILALTVFEYSHMVPLNQPYTEPTGEPIGLLRQVNQAAVLTLWAFIGVESAMVFAGRAKRVSDVRKATILGLLIAVTFYVIITFLALGALPQEQLLKTDKPLVEVLQMVLGTSGAYVMAGLGLISLAGSMIGWVLLSAEVPYQAARLKLFPPVFSKVNEQGTPVFALLCTCLMMQVLVFSVISKTMAGFYNFLILIATLASLIPYLIAVLFQLKLVWTGETYTRRRQRIVDGIIASLACIYAVWIIVAGTADWRTFGLGVILIGLGLLVYPWVHEKK</sequence>
<feature type="transmembrane region" description="Helical" evidence="6">
    <location>
        <begin position="252"/>
        <end position="275"/>
    </location>
</feature>
<keyword evidence="3 6" id="KW-0812">Transmembrane</keyword>
<dbReference type="RefSeq" id="WP_078497996.1">
    <property type="nucleotide sequence ID" value="NZ_MSZX01000003.1"/>
</dbReference>
<accession>A0A1T2XGH6</accession>
<evidence type="ECO:0000256" key="3">
    <source>
        <dbReference type="ARBA" id="ARBA00022692"/>
    </source>
</evidence>
<keyword evidence="2" id="KW-1003">Cell membrane</keyword>
<feature type="transmembrane region" description="Helical" evidence="6">
    <location>
        <begin position="172"/>
        <end position="193"/>
    </location>
</feature>
<feature type="transmembrane region" description="Helical" evidence="6">
    <location>
        <begin position="414"/>
        <end position="432"/>
    </location>
</feature>
<dbReference type="GO" id="GO:0022857">
    <property type="term" value="F:transmembrane transporter activity"/>
    <property type="evidence" value="ECO:0007669"/>
    <property type="project" value="InterPro"/>
</dbReference>
<feature type="transmembrane region" description="Helical" evidence="6">
    <location>
        <begin position="7"/>
        <end position="27"/>
    </location>
</feature>
<feature type="transmembrane region" description="Helical" evidence="6">
    <location>
        <begin position="295"/>
        <end position="321"/>
    </location>
</feature>
<dbReference type="EMBL" id="MSZX01000003">
    <property type="protein sequence ID" value="OPA78997.1"/>
    <property type="molecule type" value="Genomic_DNA"/>
</dbReference>